<keyword evidence="1" id="KW-0547">Nucleotide-binding</keyword>
<dbReference type="Pfam" id="PF02954">
    <property type="entry name" value="HTH_8"/>
    <property type="match status" value="1"/>
</dbReference>
<keyword evidence="4 7" id="KW-0238">DNA-binding</keyword>
<dbReference type="SUPFAM" id="SSF52540">
    <property type="entry name" value="P-loop containing nucleoside triphosphate hydrolases"/>
    <property type="match status" value="1"/>
</dbReference>
<dbReference type="CDD" id="cd00009">
    <property type="entry name" value="AAA"/>
    <property type="match status" value="1"/>
</dbReference>
<evidence type="ECO:0000259" key="6">
    <source>
        <dbReference type="PROSITE" id="PS50045"/>
    </source>
</evidence>
<dbReference type="InterPro" id="IPR025944">
    <property type="entry name" value="Sigma_54_int_dom_CS"/>
</dbReference>
<protein>
    <submittedName>
        <fullName evidence="7">DNA-binding NtrC family response regulator</fullName>
    </submittedName>
</protein>
<accession>A0AAE3G417</accession>
<evidence type="ECO:0000256" key="2">
    <source>
        <dbReference type="ARBA" id="ARBA00022840"/>
    </source>
</evidence>
<dbReference type="InterPro" id="IPR058031">
    <property type="entry name" value="AAA_lid_NorR"/>
</dbReference>
<dbReference type="AlphaFoldDB" id="A0AAE3G417"/>
<reference evidence="7" key="1">
    <citation type="submission" date="2022-03" db="EMBL/GenBank/DDBJ databases">
        <title>Genomic Encyclopedia of Type Strains, Phase III (KMG-III): the genomes of soil and plant-associated and newly described type strains.</title>
        <authorList>
            <person name="Whitman W."/>
        </authorList>
    </citation>
    <scope>NUCLEOTIDE SEQUENCE</scope>
    <source>
        <strain evidence="7">ANL 6-2</strain>
    </source>
</reference>
<evidence type="ECO:0000313" key="8">
    <source>
        <dbReference type="Proteomes" id="UP001205843"/>
    </source>
</evidence>
<dbReference type="Proteomes" id="UP001205843">
    <property type="component" value="Unassembled WGS sequence"/>
</dbReference>
<keyword evidence="3" id="KW-0805">Transcription regulation</keyword>
<dbReference type="EMBL" id="JALJXV010000004">
    <property type="protein sequence ID" value="MCP1674699.1"/>
    <property type="molecule type" value="Genomic_DNA"/>
</dbReference>
<comment type="caution">
    <text evidence="7">The sequence shown here is derived from an EMBL/GenBank/DDBJ whole genome shotgun (WGS) entry which is preliminary data.</text>
</comment>
<dbReference type="PANTHER" id="PTHR32071:SF120">
    <property type="entry name" value="TRANSCRIPTIONAL REGULATOR-RELATED"/>
    <property type="match status" value="1"/>
</dbReference>
<dbReference type="PROSITE" id="PS00676">
    <property type="entry name" value="SIGMA54_INTERACT_2"/>
    <property type="match status" value="1"/>
</dbReference>
<evidence type="ECO:0000256" key="5">
    <source>
        <dbReference type="ARBA" id="ARBA00023163"/>
    </source>
</evidence>
<evidence type="ECO:0000256" key="3">
    <source>
        <dbReference type="ARBA" id="ARBA00023015"/>
    </source>
</evidence>
<keyword evidence="2" id="KW-0067">ATP-binding</keyword>
<dbReference type="InterPro" id="IPR003593">
    <property type="entry name" value="AAA+_ATPase"/>
</dbReference>
<dbReference type="SUPFAM" id="SSF52172">
    <property type="entry name" value="CheY-like"/>
    <property type="match status" value="1"/>
</dbReference>
<dbReference type="InterPro" id="IPR045343">
    <property type="entry name" value="VpsR"/>
</dbReference>
<dbReference type="GO" id="GO:0005524">
    <property type="term" value="F:ATP binding"/>
    <property type="evidence" value="ECO:0007669"/>
    <property type="project" value="UniProtKB-KW"/>
</dbReference>
<evidence type="ECO:0000256" key="1">
    <source>
        <dbReference type="ARBA" id="ARBA00022741"/>
    </source>
</evidence>
<evidence type="ECO:0000256" key="4">
    <source>
        <dbReference type="ARBA" id="ARBA00023125"/>
    </source>
</evidence>
<dbReference type="Gene3D" id="1.10.8.60">
    <property type="match status" value="1"/>
</dbReference>
<dbReference type="InterPro" id="IPR002078">
    <property type="entry name" value="Sigma_54_int"/>
</dbReference>
<organism evidence="7 8">
    <name type="scientific">Natronocella acetinitrilica</name>
    <dbReference type="NCBI Taxonomy" id="414046"/>
    <lineage>
        <taxon>Bacteria</taxon>
        <taxon>Pseudomonadati</taxon>
        <taxon>Pseudomonadota</taxon>
        <taxon>Gammaproteobacteria</taxon>
        <taxon>Chromatiales</taxon>
        <taxon>Ectothiorhodospiraceae</taxon>
        <taxon>Natronocella</taxon>
    </lineage>
</organism>
<dbReference type="InterPro" id="IPR011006">
    <property type="entry name" value="CheY-like_superfamily"/>
</dbReference>
<keyword evidence="8" id="KW-1185">Reference proteome</keyword>
<dbReference type="GO" id="GO:0043565">
    <property type="term" value="F:sequence-specific DNA binding"/>
    <property type="evidence" value="ECO:0007669"/>
    <property type="project" value="InterPro"/>
</dbReference>
<dbReference type="PROSITE" id="PS00688">
    <property type="entry name" value="SIGMA54_INTERACT_3"/>
    <property type="match status" value="1"/>
</dbReference>
<dbReference type="Pfam" id="PF20161">
    <property type="entry name" value="VpsR"/>
    <property type="match status" value="1"/>
</dbReference>
<evidence type="ECO:0000313" key="7">
    <source>
        <dbReference type="EMBL" id="MCP1674699.1"/>
    </source>
</evidence>
<dbReference type="InterPro" id="IPR002197">
    <property type="entry name" value="HTH_Fis"/>
</dbReference>
<dbReference type="Gene3D" id="1.10.10.60">
    <property type="entry name" value="Homeodomain-like"/>
    <property type="match status" value="1"/>
</dbReference>
<dbReference type="InterPro" id="IPR027417">
    <property type="entry name" value="P-loop_NTPase"/>
</dbReference>
<gene>
    <name evidence="7" type="ORF">J2T57_001837</name>
</gene>
<dbReference type="PROSITE" id="PS50045">
    <property type="entry name" value="SIGMA54_INTERACT_4"/>
    <property type="match status" value="1"/>
</dbReference>
<proteinExistence type="predicted"/>
<dbReference type="Pfam" id="PF25601">
    <property type="entry name" value="AAA_lid_14"/>
    <property type="match status" value="1"/>
</dbReference>
<dbReference type="SUPFAM" id="SSF46689">
    <property type="entry name" value="Homeodomain-like"/>
    <property type="match status" value="1"/>
</dbReference>
<sequence length="468" mass="52202">MDDSAPGVEPFVDAQKAIYFGSQSDAEPWLQTIRASGWTITIAKTEQDLRKQLRRHNFQVGLVTLTNDARDIWDRMADEPGLLGLTEWVALVPSSDVTRPEVQQAIVRHFYDFHTLPVQGNRLLITIGRANGMVCLQTGINGDTRPQRYRMVGRSDCMRRLQKVIQRAAATNAPVLITGESGTGKELAAQALHEQSMRRQGPMIAVNCGALTSALVRSELFGYEQGAFLGAEKRTIGKIEAANGGTLFLDEVGDLPLEQQVNLLRFLQSGAIQRIGGHESIPVDVRVVAATHVNLEEAIAEGRFREDLYYRLNVLHVPVPTLRERGLDILSLAHYFFKRFRSEGQPRLKGFSVRAEESMLRHPWPGNVRELINRVRRAIVMADGRTISSADLGIEERAGDRLPTLQEARERAEKEALMLVLAYSSDNLSRAARLLDVSRLTLYRMLDKHCLRESAGSSDVGKDRQSTG</sequence>
<keyword evidence="5" id="KW-0804">Transcription</keyword>
<dbReference type="Pfam" id="PF00158">
    <property type="entry name" value="Sigma54_activat"/>
    <property type="match status" value="1"/>
</dbReference>
<name>A0AAE3G417_9GAMM</name>
<dbReference type="InterPro" id="IPR025943">
    <property type="entry name" value="Sigma_54_int_dom_ATP-bd_2"/>
</dbReference>
<dbReference type="PANTHER" id="PTHR32071">
    <property type="entry name" value="TRANSCRIPTIONAL REGULATORY PROTEIN"/>
    <property type="match status" value="1"/>
</dbReference>
<dbReference type="GO" id="GO:0006355">
    <property type="term" value="P:regulation of DNA-templated transcription"/>
    <property type="evidence" value="ECO:0007669"/>
    <property type="project" value="InterPro"/>
</dbReference>
<dbReference type="Gene3D" id="3.40.50.300">
    <property type="entry name" value="P-loop containing nucleotide triphosphate hydrolases"/>
    <property type="match status" value="1"/>
</dbReference>
<dbReference type="RefSeq" id="WP_253476952.1">
    <property type="nucleotide sequence ID" value="NZ_JALJXV010000004.1"/>
</dbReference>
<dbReference type="InterPro" id="IPR009057">
    <property type="entry name" value="Homeodomain-like_sf"/>
</dbReference>
<dbReference type="FunFam" id="3.40.50.300:FF:000006">
    <property type="entry name" value="DNA-binding transcriptional regulator NtrC"/>
    <property type="match status" value="1"/>
</dbReference>
<feature type="domain" description="Sigma-54 factor interaction" evidence="6">
    <location>
        <begin position="151"/>
        <end position="380"/>
    </location>
</feature>
<dbReference type="SMART" id="SM00382">
    <property type="entry name" value="AAA"/>
    <property type="match status" value="1"/>
</dbReference>